<dbReference type="NCBIfam" id="TIGR02075">
    <property type="entry name" value="pyrH_bact"/>
    <property type="match status" value="1"/>
</dbReference>
<evidence type="ECO:0000313" key="14">
    <source>
        <dbReference type="EMBL" id="RIE15739.1"/>
    </source>
</evidence>
<dbReference type="CDD" id="cd04254">
    <property type="entry name" value="AAK_UMPK-PyrH-Ec"/>
    <property type="match status" value="1"/>
</dbReference>
<dbReference type="InterPro" id="IPR011817">
    <property type="entry name" value="Uridylate_kinase"/>
</dbReference>
<dbReference type="PIRSF" id="PIRSF005650">
    <property type="entry name" value="Uridylate_kin"/>
    <property type="match status" value="1"/>
</dbReference>
<feature type="binding site" evidence="11">
    <location>
        <position position="53"/>
    </location>
    <ligand>
        <name>UMP</name>
        <dbReference type="ChEBI" id="CHEBI:57865"/>
    </ligand>
</feature>
<evidence type="ECO:0000256" key="1">
    <source>
        <dbReference type="ARBA" id="ARBA00004496"/>
    </source>
</evidence>
<dbReference type="GO" id="GO:0044210">
    <property type="term" value="P:'de novo' CTP biosynthetic process"/>
    <property type="evidence" value="ECO:0007669"/>
    <property type="project" value="UniProtKB-UniRule"/>
</dbReference>
<evidence type="ECO:0000256" key="6">
    <source>
        <dbReference type="ARBA" id="ARBA00022741"/>
    </source>
</evidence>
<sequence length="238" mass="25732">MAALYKRVVLKLSGEALKGSAASGIDFSVLQFISREVQQLLELGVQVGLVIGGGNIWRGANAEGTGLDRATADYMGMLATIMNGLALQSAFEQVGLEARAMSALRLDEVCEPYIRQRALEHLRRNRVVIFVGGTGLPYFTTDTVAALRAVEVGADIFLKGTNVDAVYSSDPRTDKTAAPYRQLGYDQFLADHLKAMDATAVSLCRENHLPILLFNMNKPGNIVRAVMQGDIGTLIKEA</sequence>
<dbReference type="RefSeq" id="WP_119086707.1">
    <property type="nucleotide sequence ID" value="NZ_QXIV01000001.1"/>
</dbReference>
<evidence type="ECO:0000256" key="7">
    <source>
        <dbReference type="ARBA" id="ARBA00022777"/>
    </source>
</evidence>
<evidence type="ECO:0000256" key="5">
    <source>
        <dbReference type="ARBA" id="ARBA00022679"/>
    </source>
</evidence>
<evidence type="ECO:0000256" key="9">
    <source>
        <dbReference type="ARBA" id="ARBA00022975"/>
    </source>
</evidence>
<organism evidence="13 16">
    <name type="scientific">Candidatus Cryosericum hinesii</name>
    <dbReference type="NCBI Taxonomy" id="2290915"/>
    <lineage>
        <taxon>Bacteria</taxon>
        <taxon>Pseudomonadati</taxon>
        <taxon>Caldisericota/Cryosericota group</taxon>
        <taxon>Candidatus Cryosericota</taxon>
        <taxon>Candidatus Cryosericia</taxon>
        <taxon>Candidatus Cryosericales</taxon>
        <taxon>Candidatus Cryosericaceae</taxon>
        <taxon>Candidatus Cryosericum</taxon>
    </lineage>
</organism>
<feature type="binding site" evidence="11">
    <location>
        <position position="54"/>
    </location>
    <ligand>
        <name>ATP</name>
        <dbReference type="ChEBI" id="CHEBI:30616"/>
    </ligand>
</feature>
<dbReference type="FunFam" id="3.40.1160.10:FF:000001">
    <property type="entry name" value="Uridylate kinase"/>
    <property type="match status" value="1"/>
</dbReference>
<evidence type="ECO:0000256" key="3">
    <source>
        <dbReference type="ARBA" id="ARBA00007614"/>
    </source>
</evidence>
<dbReference type="UniPathway" id="UPA00159">
    <property type="reaction ID" value="UER00275"/>
</dbReference>
<feature type="binding site" evidence="11">
    <location>
        <position position="58"/>
    </location>
    <ligand>
        <name>ATP</name>
        <dbReference type="ChEBI" id="CHEBI:30616"/>
    </ligand>
</feature>
<dbReference type="Proteomes" id="UP000266042">
    <property type="component" value="Unassembled WGS sequence"/>
</dbReference>
<dbReference type="InterPro" id="IPR001048">
    <property type="entry name" value="Asp/Glu/Uridylate_kinase"/>
</dbReference>
<name>A0A398DMN7_9BACT</name>
<dbReference type="GO" id="GO:0006225">
    <property type="term" value="P:UDP biosynthetic process"/>
    <property type="evidence" value="ECO:0007669"/>
    <property type="project" value="TreeGrafter"/>
</dbReference>
<dbReference type="SUPFAM" id="SSF53633">
    <property type="entry name" value="Carbamate kinase-like"/>
    <property type="match status" value="1"/>
</dbReference>
<feature type="binding site" evidence="11">
    <location>
        <begin position="134"/>
        <end position="141"/>
    </location>
    <ligand>
        <name>UMP</name>
        <dbReference type="ChEBI" id="CHEBI:57865"/>
    </ligand>
</feature>
<keyword evidence="5 11" id="KW-0808">Transferase</keyword>
<comment type="caution">
    <text evidence="11">Lacks conserved residue(s) required for the propagation of feature annotation.</text>
</comment>
<proteinExistence type="inferred from homology"/>
<evidence type="ECO:0000313" key="13">
    <source>
        <dbReference type="EMBL" id="RIE15209.1"/>
    </source>
</evidence>
<feature type="domain" description="Aspartate/glutamate/uridylate kinase" evidence="12">
    <location>
        <begin position="6"/>
        <end position="215"/>
    </location>
</feature>
<feature type="binding site" evidence="11">
    <location>
        <begin position="11"/>
        <end position="14"/>
    </location>
    <ligand>
        <name>ATP</name>
        <dbReference type="ChEBI" id="CHEBI:30616"/>
    </ligand>
</feature>
<keyword evidence="15" id="KW-1185">Reference proteome</keyword>
<feature type="binding site" evidence="11">
    <location>
        <position position="170"/>
    </location>
    <ligand>
        <name>ATP</name>
        <dbReference type="ChEBI" id="CHEBI:30616"/>
    </ligand>
</feature>
<dbReference type="GO" id="GO:0033862">
    <property type="term" value="F:UMP kinase activity"/>
    <property type="evidence" value="ECO:0007669"/>
    <property type="project" value="UniProtKB-EC"/>
</dbReference>
<evidence type="ECO:0000256" key="8">
    <source>
        <dbReference type="ARBA" id="ARBA00022840"/>
    </source>
</evidence>
<feature type="binding site" evidence="11">
    <location>
        <position position="167"/>
    </location>
    <ligand>
        <name>ATP</name>
        <dbReference type="ChEBI" id="CHEBI:30616"/>
    </ligand>
</feature>
<dbReference type="Pfam" id="PF00696">
    <property type="entry name" value="AA_kinase"/>
    <property type="match status" value="1"/>
</dbReference>
<dbReference type="InterPro" id="IPR015963">
    <property type="entry name" value="Uridylate_kinase_bac"/>
</dbReference>
<feature type="binding site" evidence="11">
    <location>
        <position position="161"/>
    </location>
    <ligand>
        <name>ATP</name>
        <dbReference type="ChEBI" id="CHEBI:30616"/>
    </ligand>
</feature>
<feature type="binding site" evidence="11">
    <location>
        <position position="162"/>
    </location>
    <ligand>
        <name>ATP</name>
        <dbReference type="ChEBI" id="CHEBI:30616"/>
    </ligand>
</feature>
<evidence type="ECO:0000259" key="12">
    <source>
        <dbReference type="Pfam" id="PF00696"/>
    </source>
</evidence>
<evidence type="ECO:0000256" key="4">
    <source>
        <dbReference type="ARBA" id="ARBA00022490"/>
    </source>
</evidence>
<dbReference type="Proteomes" id="UP000265724">
    <property type="component" value="Unassembled WGS sequence"/>
</dbReference>
<keyword evidence="8 11" id="KW-0067">ATP-binding</keyword>
<dbReference type="GO" id="GO:0005524">
    <property type="term" value="F:ATP binding"/>
    <property type="evidence" value="ECO:0007669"/>
    <property type="project" value="UniProtKB-KW"/>
</dbReference>
<dbReference type="HAMAP" id="MF_01220_B">
    <property type="entry name" value="PyrH_B"/>
    <property type="match status" value="1"/>
</dbReference>
<gene>
    <name evidence="11" type="primary">pyrH</name>
    <name evidence="14" type="ORF">SMC2_00485</name>
    <name evidence="13" type="ORF">SMC3_00060</name>
</gene>
<comment type="catalytic activity">
    <reaction evidence="10 11">
        <text>UMP + ATP = UDP + ADP</text>
        <dbReference type="Rhea" id="RHEA:24400"/>
        <dbReference type="ChEBI" id="CHEBI:30616"/>
        <dbReference type="ChEBI" id="CHEBI:57865"/>
        <dbReference type="ChEBI" id="CHEBI:58223"/>
        <dbReference type="ChEBI" id="CHEBI:456216"/>
        <dbReference type="EC" id="2.7.4.22"/>
    </reaction>
</comment>
<dbReference type="PANTHER" id="PTHR42833:SF4">
    <property type="entry name" value="URIDYLATE KINASE PUMPKIN, CHLOROPLASTIC"/>
    <property type="match status" value="1"/>
</dbReference>
<keyword evidence="9 11" id="KW-0665">Pyrimidine biosynthesis</keyword>
<comment type="subcellular location">
    <subcellularLocation>
        <location evidence="1 11">Cytoplasm</location>
    </subcellularLocation>
</comment>
<comment type="pathway">
    <text evidence="2 11">Pyrimidine metabolism; CTP biosynthesis via de novo pathway; UDP from UMP (UMPK route): step 1/1.</text>
</comment>
<comment type="function">
    <text evidence="11">Catalyzes the reversible phosphorylation of UMP to UDP.</text>
</comment>
<evidence type="ECO:0000256" key="2">
    <source>
        <dbReference type="ARBA" id="ARBA00004791"/>
    </source>
</evidence>
<comment type="similarity">
    <text evidence="3 11">Belongs to the UMP kinase family.</text>
</comment>
<evidence type="ECO:0000313" key="16">
    <source>
        <dbReference type="Proteomes" id="UP000266042"/>
    </source>
</evidence>
<comment type="subunit">
    <text evidence="11">Homohexamer.</text>
</comment>
<comment type="caution">
    <text evidence="13">The sequence shown here is derived from an EMBL/GenBank/DDBJ whole genome shotgun (WGS) entry which is preliminary data.</text>
</comment>
<dbReference type="EMBL" id="QXIX01000002">
    <property type="protein sequence ID" value="RIE15739.1"/>
    <property type="molecule type" value="Genomic_DNA"/>
</dbReference>
<feature type="binding site" evidence="11">
    <location>
        <position position="73"/>
    </location>
    <ligand>
        <name>UMP</name>
        <dbReference type="ChEBI" id="CHEBI:57865"/>
    </ligand>
</feature>
<dbReference type="Gene3D" id="3.40.1160.10">
    <property type="entry name" value="Acetylglutamate kinase-like"/>
    <property type="match status" value="1"/>
</dbReference>
<dbReference type="EC" id="2.7.4.22" evidence="11"/>
<keyword evidence="6 11" id="KW-0547">Nucleotide-binding</keyword>
<evidence type="ECO:0000313" key="15">
    <source>
        <dbReference type="Proteomes" id="UP000265724"/>
    </source>
</evidence>
<dbReference type="PANTHER" id="PTHR42833">
    <property type="entry name" value="URIDYLATE KINASE"/>
    <property type="match status" value="1"/>
</dbReference>
<keyword evidence="4 11" id="KW-0963">Cytoplasm</keyword>
<reference evidence="15 16" key="1">
    <citation type="submission" date="2018-09" db="EMBL/GenBank/DDBJ databases">
        <title>Discovery and Ecogenomic Context for Candidatus Cryosericales, a Global Caldiserica Order Active in Thawing Permafrost.</title>
        <authorList>
            <person name="Martinez M.A."/>
            <person name="Woodcroft B.J."/>
            <person name="Ignacio Espinoza J.C."/>
            <person name="Zayed A."/>
            <person name="Singleton C.M."/>
            <person name="Boyd J."/>
            <person name="Li Y.-F."/>
            <person name="Purvine S."/>
            <person name="Maughan H."/>
            <person name="Hodgkins S.B."/>
            <person name="Anderson D."/>
            <person name="Sederholm M."/>
            <person name="Temperton B."/>
            <person name="Saleska S.R."/>
            <person name="Tyson G.W."/>
            <person name="Rich V.I."/>
        </authorList>
    </citation>
    <scope>NUCLEOTIDE SEQUENCE [LARGE SCALE GENOMIC DNA]</scope>
    <source>
        <strain evidence="14 15">SMC2</strain>
        <strain evidence="13 16">SMC3</strain>
    </source>
</reference>
<dbReference type="InterPro" id="IPR036393">
    <property type="entry name" value="AceGlu_kinase-like_sf"/>
</dbReference>
<dbReference type="EMBL" id="QXIW01000001">
    <property type="protein sequence ID" value="RIE15209.1"/>
    <property type="molecule type" value="Genomic_DNA"/>
</dbReference>
<comment type="activity regulation">
    <text evidence="11">Inhibited by UTP.</text>
</comment>
<evidence type="ECO:0000256" key="10">
    <source>
        <dbReference type="ARBA" id="ARBA00047767"/>
    </source>
</evidence>
<dbReference type="AlphaFoldDB" id="A0A398DMN7"/>
<accession>A0A398DMN7</accession>
<protein>
    <recommendedName>
        <fullName evidence="11">Uridylate kinase</fullName>
        <shortName evidence="11">UK</shortName>
        <ecNumber evidence="11">2.7.4.22</ecNumber>
    </recommendedName>
    <alternativeName>
        <fullName evidence="11">Uridine monophosphate kinase</fullName>
        <shortName evidence="11">UMP kinase</shortName>
        <shortName evidence="11">UMPK</shortName>
    </alternativeName>
</protein>
<dbReference type="GO" id="GO:0005829">
    <property type="term" value="C:cytosol"/>
    <property type="evidence" value="ECO:0007669"/>
    <property type="project" value="TreeGrafter"/>
</dbReference>
<evidence type="ECO:0000256" key="11">
    <source>
        <dbReference type="HAMAP-Rule" id="MF_01220"/>
    </source>
</evidence>
<keyword evidence="7 11" id="KW-0418">Kinase</keyword>